<keyword evidence="2" id="KW-0479">Metal-binding</keyword>
<dbReference type="InterPro" id="IPR051607">
    <property type="entry name" value="Metallo-dep_hydrolases"/>
</dbReference>
<evidence type="ECO:0000313" key="7">
    <source>
        <dbReference type="Proteomes" id="UP001373496"/>
    </source>
</evidence>
<dbReference type="InterPro" id="IPR032466">
    <property type="entry name" value="Metal_Hydrolase"/>
</dbReference>
<evidence type="ECO:0000259" key="5">
    <source>
        <dbReference type="Pfam" id="PF01979"/>
    </source>
</evidence>
<dbReference type="EC" id="3.5.4.3" evidence="6"/>
<dbReference type="Proteomes" id="UP001373496">
    <property type="component" value="Unassembled WGS sequence"/>
</dbReference>
<dbReference type="RefSeq" id="WP_225233304.1">
    <property type="nucleotide sequence ID" value="NZ_JBAPLV010000020.1"/>
</dbReference>
<dbReference type="NCBIfam" id="NF006679">
    <property type="entry name" value="PRK09228.1"/>
    <property type="match status" value="1"/>
</dbReference>
<keyword evidence="4" id="KW-0862">Zinc</keyword>
<dbReference type="EMBL" id="JBAPLV010000020">
    <property type="protein sequence ID" value="MEI4280215.1"/>
    <property type="molecule type" value="Genomic_DNA"/>
</dbReference>
<evidence type="ECO:0000256" key="2">
    <source>
        <dbReference type="ARBA" id="ARBA00022723"/>
    </source>
</evidence>
<dbReference type="SUPFAM" id="SSF51338">
    <property type="entry name" value="Composite domain of metallo-dependent hydrolases"/>
    <property type="match status" value="1"/>
</dbReference>
<dbReference type="Gene3D" id="2.30.40.10">
    <property type="entry name" value="Urease, subunit C, domain 1"/>
    <property type="match status" value="1"/>
</dbReference>
<dbReference type="SUPFAM" id="SSF51556">
    <property type="entry name" value="Metallo-dependent hydrolases"/>
    <property type="match status" value="1"/>
</dbReference>
<dbReference type="PANTHER" id="PTHR11271:SF6">
    <property type="entry name" value="GUANINE DEAMINASE"/>
    <property type="match status" value="1"/>
</dbReference>
<dbReference type="InterPro" id="IPR011059">
    <property type="entry name" value="Metal-dep_hydrolase_composite"/>
</dbReference>
<organism evidence="6 7">
    <name type="scientific">Klenkia terrae</name>
    <dbReference type="NCBI Taxonomy" id="1052259"/>
    <lineage>
        <taxon>Bacteria</taxon>
        <taxon>Bacillati</taxon>
        <taxon>Actinomycetota</taxon>
        <taxon>Actinomycetes</taxon>
        <taxon>Geodermatophilales</taxon>
        <taxon>Geodermatophilaceae</taxon>
        <taxon>Klenkia</taxon>
    </lineage>
</organism>
<accession>A0ABU8EC58</accession>
<gene>
    <name evidence="6" type="ORF">UXQ13_17215</name>
</gene>
<comment type="cofactor">
    <cofactor evidence="1">
        <name>Zn(2+)</name>
        <dbReference type="ChEBI" id="CHEBI:29105"/>
    </cofactor>
</comment>
<feature type="domain" description="Amidohydrolase-related" evidence="5">
    <location>
        <begin position="53"/>
        <end position="413"/>
    </location>
</feature>
<protein>
    <submittedName>
        <fullName evidence="6">Guanine deaminase</fullName>
        <ecNumber evidence="6">3.5.4.3</ecNumber>
    </submittedName>
</protein>
<comment type="caution">
    <text evidence="6">The sequence shown here is derived from an EMBL/GenBank/DDBJ whole genome shotgun (WGS) entry which is preliminary data.</text>
</comment>
<dbReference type="InterPro" id="IPR006680">
    <property type="entry name" value="Amidohydro-rel"/>
</dbReference>
<keyword evidence="7" id="KW-1185">Reference proteome</keyword>
<evidence type="ECO:0000256" key="4">
    <source>
        <dbReference type="ARBA" id="ARBA00022833"/>
    </source>
</evidence>
<dbReference type="Pfam" id="PF01979">
    <property type="entry name" value="Amidohydro_1"/>
    <property type="match status" value="1"/>
</dbReference>
<dbReference type="Gene3D" id="3.20.20.140">
    <property type="entry name" value="Metal-dependent hydrolases"/>
    <property type="match status" value="1"/>
</dbReference>
<keyword evidence="3 6" id="KW-0378">Hydrolase</keyword>
<evidence type="ECO:0000256" key="1">
    <source>
        <dbReference type="ARBA" id="ARBA00001947"/>
    </source>
</evidence>
<dbReference type="GO" id="GO:0008892">
    <property type="term" value="F:guanine deaminase activity"/>
    <property type="evidence" value="ECO:0007669"/>
    <property type="project" value="UniProtKB-EC"/>
</dbReference>
<name>A0ABU8EC58_9ACTN</name>
<sequence length="422" mass="43778">MTLYRGSFLDTPVAGELRTELDGGLLVRDGVVVARGVVHAPAGEEVVDLTGGLVLPGFVDTHVHYPQVRAIGGLGMPLLDWLERCALPEECRLADVGYARTVAAEFVDGLARAGTTSALVFGSHFAPAVDALFTEADRVGLRVTSGLVVSDRLLPEALLTTPERALAEGRALAERWHGVRRSRYAVTPRFSLSCSPELLESCADLLGEVDGALVTSHVNENLAEVAAVAELFGGSYVDTYDKPGLLGPRSVLAHDVHPTDGELDLLGLRGTAVAHCPTSNAALGSGLFPLRRHRAAGVRVALGSDVGAGTGFSLLKEGLQGYFGQQLLGAAGEPLTPADLLHLATAAGADALGLDDVGDLSVGKRFDAVWLRPDAGSTLDVVLRSAAGPDDALAKAFALGGPADIAGVWVDGDRIRGVSANP</sequence>
<proteinExistence type="predicted"/>
<evidence type="ECO:0000313" key="6">
    <source>
        <dbReference type="EMBL" id="MEI4280215.1"/>
    </source>
</evidence>
<dbReference type="PANTHER" id="PTHR11271">
    <property type="entry name" value="GUANINE DEAMINASE"/>
    <property type="match status" value="1"/>
</dbReference>
<evidence type="ECO:0000256" key="3">
    <source>
        <dbReference type="ARBA" id="ARBA00022801"/>
    </source>
</evidence>
<reference evidence="6 7" key="1">
    <citation type="submission" date="2024-03" db="EMBL/GenBank/DDBJ databases">
        <title>Draft genome sequence of Klenkia terrae.</title>
        <authorList>
            <person name="Duangmal K."/>
            <person name="Chantavorakit T."/>
        </authorList>
    </citation>
    <scope>NUCLEOTIDE SEQUENCE [LARGE SCALE GENOMIC DNA]</scope>
    <source>
        <strain evidence="6 7">JCM 17786</strain>
    </source>
</reference>